<protein>
    <submittedName>
        <fullName evidence="1">Uncharacterized protein</fullName>
    </submittedName>
</protein>
<accession>A0A955LAV7</accession>
<organism evidence="1 2">
    <name type="scientific">Candidatus Dojkabacteria bacterium</name>
    <dbReference type="NCBI Taxonomy" id="2099670"/>
    <lineage>
        <taxon>Bacteria</taxon>
        <taxon>Candidatus Dojkabacteria</taxon>
    </lineage>
</organism>
<evidence type="ECO:0000313" key="1">
    <source>
        <dbReference type="EMBL" id="MCA9387334.1"/>
    </source>
</evidence>
<dbReference type="AlphaFoldDB" id="A0A955LAV7"/>
<comment type="caution">
    <text evidence="1">The sequence shown here is derived from an EMBL/GenBank/DDBJ whole genome shotgun (WGS) entry which is preliminary data.</text>
</comment>
<dbReference type="EMBL" id="JAGQLF010000091">
    <property type="protein sequence ID" value="MCA9387334.1"/>
    <property type="molecule type" value="Genomic_DNA"/>
</dbReference>
<reference evidence="1" key="1">
    <citation type="submission" date="2020-04" db="EMBL/GenBank/DDBJ databases">
        <authorList>
            <person name="Zhang T."/>
        </authorList>
    </citation>
    <scope>NUCLEOTIDE SEQUENCE</scope>
    <source>
        <strain evidence="1">HKST-UBA09</strain>
    </source>
</reference>
<dbReference type="Proteomes" id="UP000714915">
    <property type="component" value="Unassembled WGS sequence"/>
</dbReference>
<name>A0A955LAV7_9BACT</name>
<evidence type="ECO:0000313" key="2">
    <source>
        <dbReference type="Proteomes" id="UP000714915"/>
    </source>
</evidence>
<proteinExistence type="predicted"/>
<reference evidence="1" key="2">
    <citation type="journal article" date="2021" name="Microbiome">
        <title>Successional dynamics and alternative stable states in a saline activated sludge microbial community over 9 years.</title>
        <authorList>
            <person name="Wang Y."/>
            <person name="Ye J."/>
            <person name="Ju F."/>
            <person name="Liu L."/>
            <person name="Boyd J.A."/>
            <person name="Deng Y."/>
            <person name="Parks D.H."/>
            <person name="Jiang X."/>
            <person name="Yin X."/>
            <person name="Woodcroft B.J."/>
            <person name="Tyson G.W."/>
            <person name="Hugenholtz P."/>
            <person name="Polz M.F."/>
            <person name="Zhang T."/>
        </authorList>
    </citation>
    <scope>NUCLEOTIDE SEQUENCE</scope>
    <source>
        <strain evidence="1">HKST-UBA09</strain>
    </source>
</reference>
<sequence length="88" mass="10242">MNSEQKVAFAKELITEIDTKRALKKVDNKKLVWLLINTKLYGDSYGIGTESSILDEICDRLFPEWCEDDNIRITDTGWEINGERINYL</sequence>
<gene>
    <name evidence="1" type="ORF">KC669_04845</name>
</gene>